<dbReference type="GO" id="GO:0006626">
    <property type="term" value="P:protein targeting to mitochondrion"/>
    <property type="evidence" value="ECO:0007669"/>
    <property type="project" value="TreeGrafter"/>
</dbReference>
<feature type="domain" description="GST N-terminal" evidence="3">
    <location>
        <begin position="37"/>
        <end position="118"/>
    </location>
</feature>
<dbReference type="SUPFAM" id="SSF47616">
    <property type="entry name" value="GST C-terminal domain-like"/>
    <property type="match status" value="1"/>
</dbReference>
<dbReference type="InterPro" id="IPR004046">
    <property type="entry name" value="GST_C"/>
</dbReference>
<dbReference type="GO" id="GO:0005741">
    <property type="term" value="C:mitochondrial outer membrane"/>
    <property type="evidence" value="ECO:0007669"/>
    <property type="project" value="TreeGrafter"/>
</dbReference>
<proteinExistence type="inferred from homology"/>
<dbReference type="PROSITE" id="PS50404">
    <property type="entry name" value="GST_NTER"/>
    <property type="match status" value="1"/>
</dbReference>
<dbReference type="AlphaFoldDB" id="A0A0A9XRG5"/>
<gene>
    <name evidence="5" type="primary">Gdap1_0</name>
    <name evidence="5" type="ORF">CM83_22682</name>
</gene>
<dbReference type="InterPro" id="IPR036282">
    <property type="entry name" value="Glutathione-S-Trfase_C_sf"/>
</dbReference>
<sequence length="324" mass="37303">VAKWSVFDGVNCVLNSQDFGIFELRLVSVMSENNTEEGILLYLHNYSFYSQKVLLALNEKKLTFKTKFVNIANGEQYQQWYLEVNPRGEVPAIKDGNKTIPDSMKIINHLEENYSDENHPRLVPTDQGAAVIEKHNHLHVIIHDLPADVITIGSFYHTDVVGWQKLPFIYPVRRHMKSITEKGPEKVKATAEKSSEAIKQVLLKKAEELETMVKTLRTRESFLQALERVDEVLSEVEEQLKGNKDNPEDWLVCNKFTLADVSLTTLLERLNVLGLEGRFWTGGKRPHLQNYFDRVRRREAYKKSTPSAMFHVKSLIKGITYMSL</sequence>
<dbReference type="SFLD" id="SFLDS00019">
    <property type="entry name" value="Glutathione_Transferase_(cytos"/>
    <property type="match status" value="1"/>
</dbReference>
<keyword evidence="2" id="KW-0175">Coiled coil</keyword>
<dbReference type="GO" id="GO:0000266">
    <property type="term" value="P:mitochondrial fission"/>
    <property type="evidence" value="ECO:0007669"/>
    <property type="project" value="TreeGrafter"/>
</dbReference>
<evidence type="ECO:0000259" key="3">
    <source>
        <dbReference type="PROSITE" id="PS50404"/>
    </source>
</evidence>
<dbReference type="PANTHER" id="PTHR44188:SF1">
    <property type="entry name" value="GDAP1, ISOFORM A"/>
    <property type="match status" value="1"/>
</dbReference>
<dbReference type="EMBL" id="GBHO01021388">
    <property type="protein sequence ID" value="JAG22216.1"/>
    <property type="molecule type" value="Transcribed_RNA"/>
</dbReference>
<accession>A0A0A9XRG5</accession>
<feature type="non-terminal residue" evidence="5">
    <location>
        <position position="1"/>
    </location>
</feature>
<dbReference type="InterPro" id="IPR004045">
    <property type="entry name" value="Glutathione_S-Trfase_N"/>
</dbReference>
<reference evidence="5" key="2">
    <citation type="submission" date="2014-07" db="EMBL/GenBank/DDBJ databases">
        <authorList>
            <person name="Hull J."/>
        </authorList>
    </citation>
    <scope>NUCLEOTIDE SEQUENCE</scope>
</reference>
<dbReference type="SUPFAM" id="SSF52833">
    <property type="entry name" value="Thioredoxin-like"/>
    <property type="match status" value="1"/>
</dbReference>
<feature type="domain" description="GST C-terminal" evidence="4">
    <location>
        <begin position="184"/>
        <end position="315"/>
    </location>
</feature>
<feature type="coiled-coil region" evidence="2">
    <location>
        <begin position="199"/>
        <end position="246"/>
    </location>
</feature>
<dbReference type="Gene3D" id="3.40.30.10">
    <property type="entry name" value="Glutaredoxin"/>
    <property type="match status" value="1"/>
</dbReference>
<protein>
    <submittedName>
        <fullName evidence="5">Ganglioside-induced differentiation-associated protein 1</fullName>
    </submittedName>
</protein>
<dbReference type="GO" id="GO:0008053">
    <property type="term" value="P:mitochondrial fusion"/>
    <property type="evidence" value="ECO:0007669"/>
    <property type="project" value="TreeGrafter"/>
</dbReference>
<evidence type="ECO:0000259" key="4">
    <source>
        <dbReference type="PROSITE" id="PS50405"/>
    </source>
</evidence>
<dbReference type="CDD" id="cd00570">
    <property type="entry name" value="GST_N_family"/>
    <property type="match status" value="1"/>
</dbReference>
<evidence type="ECO:0000256" key="2">
    <source>
        <dbReference type="SAM" id="Coils"/>
    </source>
</evidence>
<dbReference type="InterPro" id="IPR040079">
    <property type="entry name" value="Glutathione_S-Trfase"/>
</dbReference>
<comment type="similarity">
    <text evidence="1">Belongs to the GST superfamily.</text>
</comment>
<dbReference type="PANTHER" id="PTHR44188">
    <property type="entry name" value="GDAP1, ISOFORM A"/>
    <property type="match status" value="1"/>
</dbReference>
<dbReference type="Gene3D" id="1.20.1050.10">
    <property type="match status" value="1"/>
</dbReference>
<reference evidence="5" key="1">
    <citation type="journal article" date="2014" name="PLoS ONE">
        <title>Transcriptome-Based Identification of ABC Transporters in the Western Tarnished Plant Bug Lygus hesperus.</title>
        <authorList>
            <person name="Hull J.J."/>
            <person name="Chaney K."/>
            <person name="Geib S.M."/>
            <person name="Fabrick J.A."/>
            <person name="Brent C.S."/>
            <person name="Walsh D."/>
            <person name="Lavine L.C."/>
        </authorList>
    </citation>
    <scope>NUCLEOTIDE SEQUENCE</scope>
</reference>
<dbReference type="InterPro" id="IPR010987">
    <property type="entry name" value="Glutathione-S-Trfase_C-like"/>
</dbReference>
<dbReference type="Pfam" id="PF00043">
    <property type="entry name" value="GST_C"/>
    <property type="match status" value="1"/>
</dbReference>
<dbReference type="PROSITE" id="PS50405">
    <property type="entry name" value="GST_CTER"/>
    <property type="match status" value="1"/>
</dbReference>
<evidence type="ECO:0000313" key="5">
    <source>
        <dbReference type="EMBL" id="JAG22216.1"/>
    </source>
</evidence>
<organism evidence="5">
    <name type="scientific">Lygus hesperus</name>
    <name type="common">Western plant bug</name>
    <dbReference type="NCBI Taxonomy" id="30085"/>
    <lineage>
        <taxon>Eukaryota</taxon>
        <taxon>Metazoa</taxon>
        <taxon>Ecdysozoa</taxon>
        <taxon>Arthropoda</taxon>
        <taxon>Hexapoda</taxon>
        <taxon>Insecta</taxon>
        <taxon>Pterygota</taxon>
        <taxon>Neoptera</taxon>
        <taxon>Paraneoptera</taxon>
        <taxon>Hemiptera</taxon>
        <taxon>Heteroptera</taxon>
        <taxon>Panheteroptera</taxon>
        <taxon>Cimicomorpha</taxon>
        <taxon>Miridae</taxon>
        <taxon>Mirini</taxon>
        <taxon>Lygus</taxon>
    </lineage>
</organism>
<dbReference type="Pfam" id="PF13417">
    <property type="entry name" value="GST_N_3"/>
    <property type="match status" value="1"/>
</dbReference>
<evidence type="ECO:0000256" key="1">
    <source>
        <dbReference type="ARBA" id="ARBA00007409"/>
    </source>
</evidence>
<dbReference type="InterPro" id="IPR036249">
    <property type="entry name" value="Thioredoxin-like_sf"/>
</dbReference>
<name>A0A0A9XRG5_LYGHE</name>